<organism evidence="1 3">
    <name type="scientific">Xenorhabdus ehlersii</name>
    <dbReference type="NCBI Taxonomy" id="290111"/>
    <lineage>
        <taxon>Bacteria</taxon>
        <taxon>Pseudomonadati</taxon>
        <taxon>Pseudomonadota</taxon>
        <taxon>Gammaproteobacteria</taxon>
        <taxon>Enterobacterales</taxon>
        <taxon>Morganellaceae</taxon>
        <taxon>Xenorhabdus</taxon>
    </lineage>
</organism>
<gene>
    <name evidence="1" type="primary">sfmD</name>
    <name evidence="2" type="ORF">BDE27_1227</name>
    <name evidence="1" type="ORF">Xehl_01276</name>
</gene>
<accession>A0A2D0IV29</accession>
<evidence type="ECO:0000313" key="2">
    <source>
        <dbReference type="EMBL" id="RKE93482.1"/>
    </source>
</evidence>
<evidence type="ECO:0000313" key="4">
    <source>
        <dbReference type="Proteomes" id="UP000283568"/>
    </source>
</evidence>
<dbReference type="EC" id="1.11.2.5" evidence="1"/>
<comment type="caution">
    <text evidence="1">The sequence shown here is derived from an EMBL/GenBank/DDBJ whole genome shotgun (WGS) entry which is preliminary data.</text>
</comment>
<dbReference type="AlphaFoldDB" id="A0A2D0IV29"/>
<reference evidence="2 4" key="2">
    <citation type="submission" date="2018-09" db="EMBL/GenBank/DDBJ databases">
        <title>Genomic Encyclopedia of Archaeal and Bacterial Type Strains, Phase II (KMG-II): from individual species to whole genera.</title>
        <authorList>
            <person name="Goeker M."/>
        </authorList>
    </citation>
    <scope>NUCLEOTIDE SEQUENCE [LARGE SCALE GENOMIC DNA]</scope>
    <source>
        <strain evidence="2 4">DSM 16337</strain>
    </source>
</reference>
<reference evidence="1 3" key="1">
    <citation type="journal article" date="2017" name="Nat. Microbiol.">
        <title>Natural product diversity associated with the nematode symbionts Photorhabdus and Xenorhabdus.</title>
        <authorList>
            <person name="Tobias N.J."/>
            <person name="Wolff H."/>
            <person name="Djahanschiri B."/>
            <person name="Grundmann F."/>
            <person name="Kronenwerth M."/>
            <person name="Shi Y.M."/>
            <person name="Simonyi S."/>
            <person name="Grun P."/>
            <person name="Shapiro-Ilan D."/>
            <person name="Pidot S.J."/>
            <person name="Stinear T.P."/>
            <person name="Ebersberger I."/>
            <person name="Bode H.B."/>
        </authorList>
    </citation>
    <scope>NUCLEOTIDE SEQUENCE [LARGE SCALE GENOMIC DNA]</scope>
    <source>
        <strain evidence="1 3">DSM 16337</strain>
    </source>
</reference>
<keyword evidence="1" id="KW-0560">Oxidoreductase</keyword>
<dbReference type="Proteomes" id="UP000283568">
    <property type="component" value="Unassembled WGS sequence"/>
</dbReference>
<proteinExistence type="predicted"/>
<keyword evidence="4" id="KW-1185">Reference proteome</keyword>
<keyword evidence="1" id="KW-0575">Peroxidase</keyword>
<protein>
    <submittedName>
        <fullName evidence="1">3-methyl-L-tyrosine peroxygenase</fullName>
        <ecNumber evidence="1">1.11.2.5</ecNumber>
    </submittedName>
</protein>
<dbReference type="Proteomes" id="UP000225605">
    <property type="component" value="Unassembled WGS sequence"/>
</dbReference>
<dbReference type="OrthoDB" id="2987626at2"/>
<evidence type="ECO:0000313" key="3">
    <source>
        <dbReference type="Proteomes" id="UP000225605"/>
    </source>
</evidence>
<dbReference type="EMBL" id="NIBT01000005">
    <property type="protein sequence ID" value="PHM25649.1"/>
    <property type="molecule type" value="Genomic_DNA"/>
</dbReference>
<dbReference type="GO" id="GO:0004601">
    <property type="term" value="F:peroxidase activity"/>
    <property type="evidence" value="ECO:0007669"/>
    <property type="project" value="UniProtKB-KW"/>
</dbReference>
<dbReference type="EMBL" id="RAQI01000001">
    <property type="protein sequence ID" value="RKE93482.1"/>
    <property type="molecule type" value="Genomic_DNA"/>
</dbReference>
<dbReference type="RefSeq" id="WP_099131828.1">
    <property type="nucleotide sequence ID" value="NZ_CAWNOJ010000064.1"/>
</dbReference>
<sequence length="352" mass="39936">MSQSSFPISSNPFILGIPEDLPVDEQGLQSAKMLASQVITQIEAAQAYRSLTTFISTLNKIHQQLPQVSDGVVVDDPRESQENRDNDKAFWIERHRGESTALLIKATLEATVQVCELVERWGTNLSQDEWNQVISTVDAILHTIIEPRSMPQTRNYSLALPARQEDPNMPFRRWVRGHLLFMVLCQGMSLSLNLMTRAAQNNDIELAHAQANRIIQLMDISRITLEFATDLNQEQYLSEIRPTLMPPIAPPKMSGINWRDHEVLVRLMRQSTPIWSFIEQTHPKTVERMRSVLTEVYTAHRSVCEKFVGESSSSLLARKKAATPAGQILEGLKKTRMRSLDTSSLTPDEHKK</sequence>
<evidence type="ECO:0000313" key="1">
    <source>
        <dbReference type="EMBL" id="PHM25649.1"/>
    </source>
</evidence>
<name>A0A2D0IV29_9GAMM</name>